<accession>A0ABS4N6A6</accession>
<evidence type="ECO:0000313" key="1">
    <source>
        <dbReference type="EMBL" id="MBP2067521.1"/>
    </source>
</evidence>
<name>A0ABS4N6A6_9ACTN</name>
<sequence>MVREAVFRSEDVPAADRFDYWRELMLGLLHDRVTAGFMQLGLRVGS</sequence>
<dbReference type="EMBL" id="JAGGLR010000031">
    <property type="protein sequence ID" value="MBP2067521.1"/>
    <property type="molecule type" value="Genomic_DNA"/>
</dbReference>
<evidence type="ECO:0000313" key="2">
    <source>
        <dbReference type="Proteomes" id="UP000756710"/>
    </source>
</evidence>
<proteinExistence type="predicted"/>
<protein>
    <submittedName>
        <fullName evidence="1">Uncharacterized protein</fullName>
    </submittedName>
</protein>
<organism evidence="1 2">
    <name type="scientific">Streptomyces iranensis</name>
    <dbReference type="NCBI Taxonomy" id="576784"/>
    <lineage>
        <taxon>Bacteria</taxon>
        <taxon>Bacillati</taxon>
        <taxon>Actinomycetota</taxon>
        <taxon>Actinomycetes</taxon>
        <taxon>Kitasatosporales</taxon>
        <taxon>Streptomycetaceae</taxon>
        <taxon>Streptomyces</taxon>
        <taxon>Streptomyces violaceusniger group</taxon>
    </lineage>
</organism>
<gene>
    <name evidence="1" type="ORF">J2Z30_008587</name>
</gene>
<dbReference type="Proteomes" id="UP000756710">
    <property type="component" value="Unassembled WGS sequence"/>
</dbReference>
<keyword evidence="2" id="KW-1185">Reference proteome</keyword>
<comment type="caution">
    <text evidence="1">The sequence shown here is derived from an EMBL/GenBank/DDBJ whole genome shotgun (WGS) entry which is preliminary data.</text>
</comment>
<reference evidence="1 2" key="1">
    <citation type="submission" date="2021-03" db="EMBL/GenBank/DDBJ databases">
        <title>Genomic Encyclopedia of Type Strains, Phase IV (KMG-IV): sequencing the most valuable type-strain genomes for metagenomic binning, comparative biology and taxonomic classification.</title>
        <authorList>
            <person name="Goeker M."/>
        </authorList>
    </citation>
    <scope>NUCLEOTIDE SEQUENCE [LARGE SCALE GENOMIC DNA]</scope>
    <source>
        <strain evidence="1 2">DSM 41954</strain>
    </source>
</reference>